<feature type="domain" description="DUF4350" evidence="2">
    <location>
        <begin position="49"/>
        <end position="217"/>
    </location>
</feature>
<evidence type="ECO:0000313" key="4">
    <source>
        <dbReference type="Proteomes" id="UP001263371"/>
    </source>
</evidence>
<reference evidence="3 4" key="1">
    <citation type="submission" date="2023-09" db="EMBL/GenBank/DDBJ databases">
        <title>Microbacterium fusihabitans sp. nov., Microbacterium phycihabitans sp. nov., and Microbacterium cervinum sp. nov., isolated from dried seaweeds of beach.</title>
        <authorList>
            <person name="Lee S.D."/>
        </authorList>
    </citation>
    <scope>NUCLEOTIDE SEQUENCE [LARGE SCALE GENOMIC DNA]</scope>
    <source>
        <strain evidence="3 4">KSW4-17</strain>
    </source>
</reference>
<dbReference type="Proteomes" id="UP001263371">
    <property type="component" value="Unassembled WGS sequence"/>
</dbReference>
<proteinExistence type="predicted"/>
<gene>
    <name evidence="3" type="ORF">RWH45_02305</name>
</gene>
<dbReference type="InterPro" id="IPR025646">
    <property type="entry name" value="DUF4350"/>
</dbReference>
<dbReference type="Pfam" id="PF14258">
    <property type="entry name" value="DUF4350"/>
    <property type="match status" value="1"/>
</dbReference>
<sequence>MSAVTAARPRSRGRAALGWIALVVGLLLVSLVGGLFVYGGYTERALLDPDSAGPDGTRAVVRVIEQQGVRVIVARDRPAAERALAGADATLVMRDAPMLSDDALRELSSRARHVVLVEPRSRALDVLMNGSSLGGFVDDTAAADCAVAAPDNARTARVGELLVAGDGVTGCFPVGSEFGLLSLEDGGRSVTALDGLSTLTNSTLPREGNAALALGVLGKTDTLVWYVPAPADADPGAAPPTLSDLTPPWVTPAIALLLLSALTAAIWRGRRFGPLVTERLPVTVRATETTEGRARLYATARDAPHALDELRRASRTRLVRLLGLAARTSPPDVADAVAERLGADRSRVRGILVDDVPRTDRDLVAAADRLRDLEESVRVAVRTEGTPR</sequence>
<feature type="transmembrane region" description="Helical" evidence="1">
    <location>
        <begin position="16"/>
        <end position="41"/>
    </location>
</feature>
<dbReference type="RefSeq" id="WP_315993309.1">
    <property type="nucleotide sequence ID" value="NZ_JAWDIS010000001.1"/>
</dbReference>
<evidence type="ECO:0000259" key="2">
    <source>
        <dbReference type="Pfam" id="PF14258"/>
    </source>
</evidence>
<evidence type="ECO:0000313" key="3">
    <source>
        <dbReference type="EMBL" id="MDU0366028.1"/>
    </source>
</evidence>
<name>A0ABU3T3T1_9MICO</name>
<accession>A0ABU3T3T1</accession>
<keyword evidence="4" id="KW-1185">Reference proteome</keyword>
<organism evidence="3 4">
    <name type="scientific">Microbacterium galbum</name>
    <dbReference type="NCBI Taxonomy" id="3075994"/>
    <lineage>
        <taxon>Bacteria</taxon>
        <taxon>Bacillati</taxon>
        <taxon>Actinomycetota</taxon>
        <taxon>Actinomycetes</taxon>
        <taxon>Micrococcales</taxon>
        <taxon>Microbacteriaceae</taxon>
        <taxon>Microbacterium</taxon>
    </lineage>
</organism>
<evidence type="ECO:0000256" key="1">
    <source>
        <dbReference type="SAM" id="Phobius"/>
    </source>
</evidence>
<keyword evidence="1" id="KW-0812">Transmembrane</keyword>
<protein>
    <submittedName>
        <fullName evidence="3">DUF4350 domain-containing protein</fullName>
    </submittedName>
</protein>
<keyword evidence="1" id="KW-0472">Membrane</keyword>
<dbReference type="EMBL" id="JAWDIS010000001">
    <property type="protein sequence ID" value="MDU0366028.1"/>
    <property type="molecule type" value="Genomic_DNA"/>
</dbReference>
<comment type="caution">
    <text evidence="3">The sequence shown here is derived from an EMBL/GenBank/DDBJ whole genome shotgun (WGS) entry which is preliminary data.</text>
</comment>
<keyword evidence="1" id="KW-1133">Transmembrane helix</keyword>